<name>A0A8S4AGU5_9TELE</name>
<dbReference type="InterPro" id="IPR035983">
    <property type="entry name" value="Hect_E3_ubiquitin_ligase"/>
</dbReference>
<sequence>TYRYREHPLKSDCEEDTELPACIQVRQQAKSKTQAPLLEEPLSCLQDMDFTNEMEIQLEIFPPVGLSDIELVEIKSDDPSVVTSPSYSKATHLKWKRMIPKRGLVVKDVICLPKGHYTAQLERQISPNKNKQVAEALGLTARITIDYNWSASQLESRLGLLFQGRFQRKPGQRFSFTYLQCVQGSRVLFVPDTPLDGWTSEQVLRITGHGPLYILSHHDYPQLTLNLDTVLSLFRQENIDVVGKTHIQVTREDALHCALKAVRKPGFCYKSTPIISFSDDETSSHEEPLREFFRLTMLGIQQSCVFEGRPGRLFLTYNLTALEDRKYYEAGILIGWSLSHGGPGPCCLHPALYQLMCCQNPILENFNWMDIADTEAQMRLQELQCCHDVKLLPPNFCNWVSCCGIPGIHSAQSNEIPAIYARLVKHYIYHRVASMISQFIEGLNSCGGLWHLVKSHWEMFLPVMTSTQQKVLTMEEFKQLFTVCYCHADSQLRTAEEVTVTHWETVLSMVNDGRTDFSLEDLLVFITGADHLPPLGLHKRVSLLFYCQ</sequence>
<evidence type="ECO:0000256" key="1">
    <source>
        <dbReference type="ARBA" id="ARBA00022679"/>
    </source>
</evidence>
<dbReference type="GO" id="GO:0004842">
    <property type="term" value="F:ubiquitin-protein transferase activity"/>
    <property type="evidence" value="ECO:0007669"/>
    <property type="project" value="InterPro"/>
</dbReference>
<dbReference type="Proteomes" id="UP000677803">
    <property type="component" value="Unassembled WGS sequence"/>
</dbReference>
<dbReference type="InterPro" id="IPR000569">
    <property type="entry name" value="HECT_dom"/>
</dbReference>
<dbReference type="SUPFAM" id="SSF56204">
    <property type="entry name" value="Hect, E3 ligase catalytic domain"/>
    <property type="match status" value="1"/>
</dbReference>
<feature type="non-terminal residue" evidence="4">
    <location>
        <position position="548"/>
    </location>
</feature>
<organism evidence="4 5">
    <name type="scientific">Menidia menidia</name>
    <name type="common">Atlantic silverside</name>
    <dbReference type="NCBI Taxonomy" id="238744"/>
    <lineage>
        <taxon>Eukaryota</taxon>
        <taxon>Metazoa</taxon>
        <taxon>Chordata</taxon>
        <taxon>Craniata</taxon>
        <taxon>Vertebrata</taxon>
        <taxon>Euteleostomi</taxon>
        <taxon>Actinopterygii</taxon>
        <taxon>Neopterygii</taxon>
        <taxon>Teleostei</taxon>
        <taxon>Neoteleostei</taxon>
        <taxon>Acanthomorphata</taxon>
        <taxon>Ovalentaria</taxon>
        <taxon>Atherinomorphae</taxon>
        <taxon>Atheriniformes</taxon>
        <taxon>Atherinopsidae</taxon>
        <taxon>Menidiinae</taxon>
        <taxon>Menidia</taxon>
    </lineage>
</organism>
<dbReference type="Pfam" id="PF00632">
    <property type="entry name" value="HECT"/>
    <property type="match status" value="1"/>
</dbReference>
<dbReference type="EMBL" id="CAJRST010000002">
    <property type="protein sequence ID" value="CAG5863255.1"/>
    <property type="molecule type" value="Genomic_DNA"/>
</dbReference>
<proteinExistence type="predicted"/>
<feature type="non-terminal residue" evidence="4">
    <location>
        <position position="1"/>
    </location>
</feature>
<protein>
    <submittedName>
        <fullName evidence="4">(Atlantic silverside) hypothetical protein</fullName>
    </submittedName>
</protein>
<feature type="domain" description="HECT" evidence="3">
    <location>
        <begin position="324"/>
        <end position="539"/>
    </location>
</feature>
<gene>
    <name evidence="4" type="ORF">MMEN_LOCUS1349</name>
</gene>
<evidence type="ECO:0000313" key="4">
    <source>
        <dbReference type="EMBL" id="CAG5863255.1"/>
    </source>
</evidence>
<dbReference type="OrthoDB" id="2384350at2759"/>
<evidence type="ECO:0000313" key="5">
    <source>
        <dbReference type="Proteomes" id="UP000677803"/>
    </source>
</evidence>
<accession>A0A8S4AGU5</accession>
<evidence type="ECO:0000259" key="3">
    <source>
        <dbReference type="Pfam" id="PF00632"/>
    </source>
</evidence>
<dbReference type="Gene3D" id="3.90.1750.10">
    <property type="entry name" value="Hect, E3 ligase catalytic domains"/>
    <property type="match status" value="1"/>
</dbReference>
<evidence type="ECO:0000256" key="2">
    <source>
        <dbReference type="ARBA" id="ARBA00022786"/>
    </source>
</evidence>
<keyword evidence="2" id="KW-0833">Ubl conjugation pathway</keyword>
<keyword evidence="1" id="KW-0808">Transferase</keyword>
<dbReference type="AlphaFoldDB" id="A0A8S4AGU5"/>
<comment type="caution">
    <text evidence="4">The sequence shown here is derived from an EMBL/GenBank/DDBJ whole genome shotgun (WGS) entry which is preliminary data.</text>
</comment>
<reference evidence="4" key="1">
    <citation type="submission" date="2021-05" db="EMBL/GenBank/DDBJ databases">
        <authorList>
            <person name="Tigano A."/>
        </authorList>
    </citation>
    <scope>NUCLEOTIDE SEQUENCE</scope>
</reference>
<keyword evidence="5" id="KW-1185">Reference proteome</keyword>